<dbReference type="Pfam" id="PF00781">
    <property type="entry name" value="DAGK_cat"/>
    <property type="match status" value="1"/>
</dbReference>
<dbReference type="InterPro" id="IPR017438">
    <property type="entry name" value="ATP-NAD_kinase_N"/>
</dbReference>
<keyword evidence="12" id="KW-1208">Phospholipid metabolism</keyword>
<dbReference type="EMBL" id="BIFR01000001">
    <property type="protein sequence ID" value="GCE11352.1"/>
    <property type="molecule type" value="Genomic_DNA"/>
</dbReference>
<sequence>MQEGTSEEISVLSTRPIRALLIANPTAGGSYLHHEQQIADTLSYLRTNGWQAELQLTQEAGNAGTFARAAVQEQIDAVIAIGGDGTINEVIQELAGSSTALGVIPSGTVNVWAREVGIPLDFAGAREVLVHGQTRTIDLCQLNEHYFLLMAGIGIDGAVAHAVEQTPLKRLGVLGYLLIATWYGFGHSPFQVMLELDGKTIKVHALQIIIGNTQLYGGALKYTWLAKCDDGLLDICVVLKRNIFGRIVVLLDFLLRREQRRQWIRYERGQVVKIYTRYPEPIQVDGDYKGFTTSQQDEATVFKVIPGALKVIVPQQLPSELFTLR</sequence>
<comment type="similarity">
    <text evidence="2">Belongs to the diacylglycerol/lipid kinase family.</text>
</comment>
<evidence type="ECO:0000259" key="13">
    <source>
        <dbReference type="PROSITE" id="PS50146"/>
    </source>
</evidence>
<comment type="cofactor">
    <cofactor evidence="1">
        <name>Mg(2+)</name>
        <dbReference type="ChEBI" id="CHEBI:18420"/>
    </cofactor>
</comment>
<evidence type="ECO:0000256" key="3">
    <source>
        <dbReference type="ARBA" id="ARBA00022516"/>
    </source>
</evidence>
<keyword evidence="5" id="KW-0479">Metal-binding</keyword>
<evidence type="ECO:0000313" key="15">
    <source>
        <dbReference type="Proteomes" id="UP000287352"/>
    </source>
</evidence>
<keyword evidence="15" id="KW-1185">Reference proteome</keyword>
<evidence type="ECO:0000256" key="11">
    <source>
        <dbReference type="ARBA" id="ARBA00023209"/>
    </source>
</evidence>
<dbReference type="InterPro" id="IPR045540">
    <property type="entry name" value="YegS/DAGK_C"/>
</dbReference>
<dbReference type="NCBIfam" id="TIGR00147">
    <property type="entry name" value="YegS/Rv2252/BmrU family lipid kinase"/>
    <property type="match status" value="1"/>
</dbReference>
<keyword evidence="10" id="KW-0443">Lipid metabolism</keyword>
<evidence type="ECO:0000256" key="7">
    <source>
        <dbReference type="ARBA" id="ARBA00022777"/>
    </source>
</evidence>
<keyword evidence="4" id="KW-0808">Transferase</keyword>
<keyword evidence="7 14" id="KW-0418">Kinase</keyword>
<dbReference type="InterPro" id="IPR005218">
    <property type="entry name" value="Diacylglycerol/lipid_kinase"/>
</dbReference>
<dbReference type="PROSITE" id="PS50146">
    <property type="entry name" value="DAGK"/>
    <property type="match status" value="1"/>
</dbReference>
<evidence type="ECO:0000256" key="1">
    <source>
        <dbReference type="ARBA" id="ARBA00001946"/>
    </source>
</evidence>
<name>A0A401ZX04_9CHLR</name>
<reference evidence="15" key="1">
    <citation type="submission" date="2018-12" db="EMBL/GenBank/DDBJ databases">
        <title>Tengunoibacter tsumagoiensis gen. nov., sp. nov., Dictyobacter kobayashii sp. nov., D. alpinus sp. nov., and D. joshuensis sp. nov. and description of Dictyobacteraceae fam. nov. within the order Ktedonobacterales isolated from Tengu-no-mugimeshi.</title>
        <authorList>
            <person name="Wang C.M."/>
            <person name="Zheng Y."/>
            <person name="Sakai Y."/>
            <person name="Toyoda A."/>
            <person name="Minakuchi Y."/>
            <person name="Abe K."/>
            <person name="Yokota A."/>
            <person name="Yabe S."/>
        </authorList>
    </citation>
    <scope>NUCLEOTIDE SEQUENCE [LARGE SCALE GENOMIC DNA]</scope>
    <source>
        <strain evidence="15">Uno3</strain>
    </source>
</reference>
<feature type="domain" description="DAGKc" evidence="13">
    <location>
        <begin position="14"/>
        <end position="145"/>
    </location>
</feature>
<protein>
    <submittedName>
        <fullName evidence="14">Diacylglycerol kinase</fullName>
    </submittedName>
</protein>
<evidence type="ECO:0000313" key="14">
    <source>
        <dbReference type="EMBL" id="GCE11352.1"/>
    </source>
</evidence>
<dbReference type="Proteomes" id="UP000287352">
    <property type="component" value="Unassembled WGS sequence"/>
</dbReference>
<evidence type="ECO:0000256" key="2">
    <source>
        <dbReference type="ARBA" id="ARBA00005983"/>
    </source>
</evidence>
<comment type="caution">
    <text evidence="14">The sequence shown here is derived from an EMBL/GenBank/DDBJ whole genome shotgun (WGS) entry which is preliminary data.</text>
</comment>
<dbReference type="AlphaFoldDB" id="A0A401ZX04"/>
<dbReference type="InterPro" id="IPR050187">
    <property type="entry name" value="Lipid_Phosphate_FormReg"/>
</dbReference>
<dbReference type="SMART" id="SM00046">
    <property type="entry name" value="DAGKc"/>
    <property type="match status" value="1"/>
</dbReference>
<accession>A0A401ZX04</accession>
<keyword evidence="3" id="KW-0444">Lipid biosynthesis</keyword>
<evidence type="ECO:0000256" key="5">
    <source>
        <dbReference type="ARBA" id="ARBA00022723"/>
    </source>
</evidence>
<keyword evidence="8" id="KW-0067">ATP-binding</keyword>
<keyword evidence="11" id="KW-0594">Phospholipid biosynthesis</keyword>
<keyword evidence="6" id="KW-0547">Nucleotide-binding</keyword>
<dbReference type="PANTHER" id="PTHR12358:SF106">
    <property type="entry name" value="LIPID KINASE YEGS"/>
    <property type="match status" value="1"/>
</dbReference>
<proteinExistence type="inferred from homology"/>
<dbReference type="Gene3D" id="2.60.200.40">
    <property type="match status" value="1"/>
</dbReference>
<dbReference type="GO" id="GO:0008654">
    <property type="term" value="P:phospholipid biosynthetic process"/>
    <property type="evidence" value="ECO:0007669"/>
    <property type="project" value="UniProtKB-KW"/>
</dbReference>
<dbReference type="InterPro" id="IPR016064">
    <property type="entry name" value="NAD/diacylglycerol_kinase_sf"/>
</dbReference>
<dbReference type="RefSeq" id="WP_161975301.1">
    <property type="nucleotide sequence ID" value="NZ_BIFR01000001.1"/>
</dbReference>
<gene>
    <name evidence="14" type="ORF">KTT_12110</name>
</gene>
<dbReference type="GO" id="GO:0005886">
    <property type="term" value="C:plasma membrane"/>
    <property type="evidence" value="ECO:0007669"/>
    <property type="project" value="TreeGrafter"/>
</dbReference>
<evidence type="ECO:0000256" key="12">
    <source>
        <dbReference type="ARBA" id="ARBA00023264"/>
    </source>
</evidence>
<evidence type="ECO:0000256" key="8">
    <source>
        <dbReference type="ARBA" id="ARBA00022840"/>
    </source>
</evidence>
<evidence type="ECO:0000256" key="4">
    <source>
        <dbReference type="ARBA" id="ARBA00022679"/>
    </source>
</evidence>
<dbReference type="Pfam" id="PF19279">
    <property type="entry name" value="YegS_C"/>
    <property type="match status" value="1"/>
</dbReference>
<evidence type="ECO:0000256" key="6">
    <source>
        <dbReference type="ARBA" id="ARBA00022741"/>
    </source>
</evidence>
<dbReference type="GO" id="GO:0016301">
    <property type="term" value="F:kinase activity"/>
    <property type="evidence" value="ECO:0007669"/>
    <property type="project" value="UniProtKB-KW"/>
</dbReference>
<dbReference type="PANTHER" id="PTHR12358">
    <property type="entry name" value="SPHINGOSINE KINASE"/>
    <property type="match status" value="1"/>
</dbReference>
<organism evidence="14 15">
    <name type="scientific">Tengunoibacter tsumagoiensis</name>
    <dbReference type="NCBI Taxonomy" id="2014871"/>
    <lineage>
        <taxon>Bacteria</taxon>
        <taxon>Bacillati</taxon>
        <taxon>Chloroflexota</taxon>
        <taxon>Ktedonobacteria</taxon>
        <taxon>Ktedonobacterales</taxon>
        <taxon>Dictyobacteraceae</taxon>
        <taxon>Tengunoibacter</taxon>
    </lineage>
</organism>
<evidence type="ECO:0000256" key="10">
    <source>
        <dbReference type="ARBA" id="ARBA00023098"/>
    </source>
</evidence>
<keyword evidence="9" id="KW-0460">Magnesium</keyword>
<dbReference type="GO" id="GO:0046872">
    <property type="term" value="F:metal ion binding"/>
    <property type="evidence" value="ECO:0007669"/>
    <property type="project" value="UniProtKB-KW"/>
</dbReference>
<evidence type="ECO:0000256" key="9">
    <source>
        <dbReference type="ARBA" id="ARBA00022842"/>
    </source>
</evidence>
<dbReference type="Gene3D" id="3.40.50.10330">
    <property type="entry name" value="Probable inorganic polyphosphate/atp-NAD kinase, domain 1"/>
    <property type="match status" value="1"/>
</dbReference>
<dbReference type="InterPro" id="IPR001206">
    <property type="entry name" value="Diacylglycerol_kinase_cat_dom"/>
</dbReference>
<dbReference type="SUPFAM" id="SSF111331">
    <property type="entry name" value="NAD kinase/diacylglycerol kinase-like"/>
    <property type="match status" value="1"/>
</dbReference>
<dbReference type="GO" id="GO:0005524">
    <property type="term" value="F:ATP binding"/>
    <property type="evidence" value="ECO:0007669"/>
    <property type="project" value="UniProtKB-KW"/>
</dbReference>